<sequence length="90" mass="10338">MNKNNLAVEENSSPSLDSELRFIPKEIRQKIKTELRYRYGSVAEWTRINNLNYGYVTQVFSGIAPGHNIRALLEKEGLLHPTSNEVLHVQ</sequence>
<dbReference type="Proteomes" id="UP000012099">
    <property type="component" value="Unassembled WGS sequence"/>
</dbReference>
<proteinExistence type="predicted"/>
<accession>A0ABN0IWT0</accession>
<dbReference type="RefSeq" id="WP_004432549.1">
    <property type="nucleotide sequence ID" value="NZ_AHMH02000129.1"/>
</dbReference>
<name>A0ABN0IWT0_9LEPT</name>
<protein>
    <submittedName>
        <fullName evidence="1">Uncharacterized protein</fullName>
    </submittedName>
</protein>
<keyword evidence="2" id="KW-1185">Reference proteome</keyword>
<gene>
    <name evidence="1" type="ORF">LEP1GSC035_3849</name>
</gene>
<reference evidence="1 2" key="1">
    <citation type="submission" date="2013-01" db="EMBL/GenBank/DDBJ databases">
        <authorList>
            <person name="Harkins D.M."/>
            <person name="Durkin A.S."/>
            <person name="Brinkac L.M."/>
            <person name="Haft D.H."/>
            <person name="Selengut J.D."/>
            <person name="Sanka R."/>
            <person name="DePew J."/>
            <person name="Purushe J."/>
            <person name="Whelen A.C."/>
            <person name="Vinetz J.M."/>
            <person name="Sutton G.G."/>
            <person name="Nierman W.C."/>
            <person name="Fouts D.E."/>
        </authorList>
    </citation>
    <scope>NUCLEOTIDE SEQUENCE [LARGE SCALE GENOMIC DNA]</scope>
    <source>
        <strain evidence="1 2">2007001578</strain>
    </source>
</reference>
<organism evidence="1 2">
    <name type="scientific">Leptospira noguchii str. 2007001578</name>
    <dbReference type="NCBI Taxonomy" id="1049974"/>
    <lineage>
        <taxon>Bacteria</taxon>
        <taxon>Pseudomonadati</taxon>
        <taxon>Spirochaetota</taxon>
        <taxon>Spirochaetia</taxon>
        <taxon>Leptospirales</taxon>
        <taxon>Leptospiraceae</taxon>
        <taxon>Leptospira</taxon>
    </lineage>
</organism>
<dbReference type="EMBL" id="AHMH02000129">
    <property type="protein sequence ID" value="EMM99115.1"/>
    <property type="molecule type" value="Genomic_DNA"/>
</dbReference>
<evidence type="ECO:0000313" key="2">
    <source>
        <dbReference type="Proteomes" id="UP000012099"/>
    </source>
</evidence>
<evidence type="ECO:0000313" key="1">
    <source>
        <dbReference type="EMBL" id="EMM99115.1"/>
    </source>
</evidence>
<comment type="caution">
    <text evidence="1">The sequence shown here is derived from an EMBL/GenBank/DDBJ whole genome shotgun (WGS) entry which is preliminary data.</text>
</comment>